<organism evidence="2 3">
    <name type="scientific">Araneus ventricosus</name>
    <name type="common">Orbweaver spider</name>
    <name type="synonym">Epeira ventricosa</name>
    <dbReference type="NCBI Taxonomy" id="182803"/>
    <lineage>
        <taxon>Eukaryota</taxon>
        <taxon>Metazoa</taxon>
        <taxon>Ecdysozoa</taxon>
        <taxon>Arthropoda</taxon>
        <taxon>Chelicerata</taxon>
        <taxon>Arachnida</taxon>
        <taxon>Araneae</taxon>
        <taxon>Araneomorphae</taxon>
        <taxon>Entelegynae</taxon>
        <taxon>Araneoidea</taxon>
        <taxon>Araneidae</taxon>
        <taxon>Araneus</taxon>
    </lineage>
</organism>
<dbReference type="AlphaFoldDB" id="A0A4Y2B801"/>
<comment type="caution">
    <text evidence="2">The sequence shown here is derived from an EMBL/GenBank/DDBJ whole genome shotgun (WGS) entry which is preliminary data.</text>
</comment>
<accession>A0A4Y2B801</accession>
<name>A0A4Y2B801_ARAVE</name>
<protein>
    <submittedName>
        <fullName evidence="2">Uncharacterized protein</fullName>
    </submittedName>
</protein>
<evidence type="ECO:0000313" key="3">
    <source>
        <dbReference type="Proteomes" id="UP000499080"/>
    </source>
</evidence>
<feature type="region of interest" description="Disordered" evidence="1">
    <location>
        <begin position="115"/>
        <end position="141"/>
    </location>
</feature>
<evidence type="ECO:0000313" key="2">
    <source>
        <dbReference type="EMBL" id="GBL88330.1"/>
    </source>
</evidence>
<dbReference type="EMBL" id="BGPR01000059">
    <property type="protein sequence ID" value="GBL88330.1"/>
    <property type="molecule type" value="Genomic_DNA"/>
</dbReference>
<gene>
    <name evidence="2" type="ORF">AVEN_102998_1</name>
</gene>
<dbReference type="Proteomes" id="UP000499080">
    <property type="component" value="Unassembled WGS sequence"/>
</dbReference>
<sequence>MRHRASFCARQPAQFVNTGGSQKTLTLNDRLQKLFHRQKTKGSMLLPHPLFMGGKYHPQSRVYFLILFYDVYVLDTARLRARCPVGTNTGQAARCWGCVLFHCNLVVSRNSQSRSQGRGWSVQNSGESRGGAIGLQPPTQS</sequence>
<reference evidence="2 3" key="1">
    <citation type="journal article" date="2019" name="Sci. Rep.">
        <title>Orb-weaving spider Araneus ventricosus genome elucidates the spidroin gene catalogue.</title>
        <authorList>
            <person name="Kono N."/>
            <person name="Nakamura H."/>
            <person name="Ohtoshi R."/>
            <person name="Moran D.A.P."/>
            <person name="Shinohara A."/>
            <person name="Yoshida Y."/>
            <person name="Fujiwara M."/>
            <person name="Mori M."/>
            <person name="Tomita M."/>
            <person name="Arakawa K."/>
        </authorList>
    </citation>
    <scope>NUCLEOTIDE SEQUENCE [LARGE SCALE GENOMIC DNA]</scope>
</reference>
<evidence type="ECO:0000256" key="1">
    <source>
        <dbReference type="SAM" id="MobiDB-lite"/>
    </source>
</evidence>
<proteinExistence type="predicted"/>
<keyword evidence="3" id="KW-1185">Reference proteome</keyword>